<feature type="domain" description="NmrA-like" evidence="6">
    <location>
        <begin position="385"/>
        <end position="600"/>
    </location>
</feature>
<evidence type="ECO:0000256" key="5">
    <source>
        <dbReference type="SAM" id="Phobius"/>
    </source>
</evidence>
<keyword evidence="3" id="KW-0560">Oxidoreductase</keyword>
<sequence length="707" mass="78776">MSKGFGRIGHVEVVEERDLKGDNIEERGQMVIVDLTTSSDIEESDVEFVQPVPQTMAPPALNVPVQDIIDLVDDDDDDDIQIIDPADQHTAQPAKSTPLPPPPLLPPADISELQEQSTIDITDQSLIEQPPPPSPPPPPPPDFPFPDPTQFERRLGPPVASPLPGPALPPALRFNARSILGQRMLDTISSDRIVQMIGLKNLKAAGWKLEKREREAAPAEPNVGPPRLRPDKGKGRAPGERTRDWTPLVRREMERLQDIQGSQSTRRVTIECRLVPPPQLQVNQLVHGQDSHPPRQPRKIASRLLARSRAPSDIALVVSLTHHTSVCIGSSPAHPTREPSSRLGASAPLRQCFAPLRPLNRWLAGIPRVRAKFVCLFRNLTVKMKTVLVVGATGQQGRSVIRALCQSREYRCLALTRDVSSPKARRLASLENVELVTGDLDDIDQLRSIFKKAEKGLTGAIWGNIATIASEFSIQSYIHSTSIPSASRDKPYEVGSSGHAKFAIEDYISSLNIPWTIIRPGFFMENFSPGMIGRVMDGVFRHSFPAKCKIQFVAVDDIGRFSRAIFDDPAKFKHKVFDLAGDTLTPKERTEVFCRATGHDFPGVPMLLTYIIHWLNRDVQDIVQAFIRGDEIRREDPNGYDANLKEASRHVKLTKFEEWAIQWGQRSAEEINEYGVTIWGLISGKTWALLLATLLLSLLFFRDVKLF</sequence>
<dbReference type="InterPro" id="IPR008030">
    <property type="entry name" value="NmrA-like"/>
</dbReference>
<organism evidence="7 8">
    <name type="scientific">Ceratobasidium theobromae</name>
    <dbReference type="NCBI Taxonomy" id="1582974"/>
    <lineage>
        <taxon>Eukaryota</taxon>
        <taxon>Fungi</taxon>
        <taxon>Dikarya</taxon>
        <taxon>Basidiomycota</taxon>
        <taxon>Agaricomycotina</taxon>
        <taxon>Agaricomycetes</taxon>
        <taxon>Cantharellales</taxon>
        <taxon>Ceratobasidiaceae</taxon>
        <taxon>Ceratobasidium</taxon>
    </lineage>
</organism>
<feature type="compositionally biased region" description="Pro residues" evidence="4">
    <location>
        <begin position="129"/>
        <end position="147"/>
    </location>
</feature>
<dbReference type="OrthoDB" id="9997102at2759"/>
<dbReference type="GO" id="GO:0016491">
    <property type="term" value="F:oxidoreductase activity"/>
    <property type="evidence" value="ECO:0007669"/>
    <property type="project" value="UniProtKB-KW"/>
</dbReference>
<evidence type="ECO:0000313" key="7">
    <source>
        <dbReference type="EMBL" id="KAB5594498.1"/>
    </source>
</evidence>
<dbReference type="EMBL" id="SSOP01000020">
    <property type="protein sequence ID" value="KAB5594498.1"/>
    <property type="molecule type" value="Genomic_DNA"/>
</dbReference>
<evidence type="ECO:0000256" key="4">
    <source>
        <dbReference type="SAM" id="MobiDB-lite"/>
    </source>
</evidence>
<reference evidence="7 8" key="1">
    <citation type="journal article" date="2019" name="Fungal Biol. Biotechnol.">
        <title>Draft genome sequence of fastidious pathogen Ceratobasidium theobromae, which causes vascular-streak dieback in Theobroma cacao.</title>
        <authorList>
            <person name="Ali S.S."/>
            <person name="Asman A."/>
            <person name="Shao J."/>
            <person name="Firmansyah A.P."/>
            <person name="Susilo A.W."/>
            <person name="Rosmana A."/>
            <person name="McMahon P."/>
            <person name="Junaid M."/>
            <person name="Guest D."/>
            <person name="Kheng T.Y."/>
            <person name="Meinhardt L.W."/>
            <person name="Bailey B.A."/>
        </authorList>
    </citation>
    <scope>NUCLEOTIDE SEQUENCE [LARGE SCALE GENOMIC DNA]</scope>
    <source>
        <strain evidence="7 8">CT2</strain>
    </source>
</reference>
<name>A0A5N5QS83_9AGAM</name>
<protein>
    <recommendedName>
        <fullName evidence="6">NmrA-like domain-containing protein</fullName>
    </recommendedName>
</protein>
<evidence type="ECO:0000313" key="8">
    <source>
        <dbReference type="Proteomes" id="UP000383932"/>
    </source>
</evidence>
<comment type="similarity">
    <text evidence="1">Belongs to the NmrA-type oxidoreductase family.</text>
</comment>
<gene>
    <name evidence="7" type="ORF">CTheo_2129</name>
</gene>
<keyword evidence="5" id="KW-1133">Transmembrane helix</keyword>
<dbReference type="InterPro" id="IPR036291">
    <property type="entry name" value="NAD(P)-bd_dom_sf"/>
</dbReference>
<dbReference type="GO" id="GO:0005634">
    <property type="term" value="C:nucleus"/>
    <property type="evidence" value="ECO:0007669"/>
    <property type="project" value="TreeGrafter"/>
</dbReference>
<evidence type="ECO:0000256" key="2">
    <source>
        <dbReference type="ARBA" id="ARBA00022857"/>
    </source>
</evidence>
<comment type="caution">
    <text evidence="7">The sequence shown here is derived from an EMBL/GenBank/DDBJ whole genome shotgun (WGS) entry which is preliminary data.</text>
</comment>
<dbReference type="Pfam" id="PF05368">
    <property type="entry name" value="NmrA"/>
    <property type="match status" value="1"/>
</dbReference>
<keyword evidence="2" id="KW-0521">NADP</keyword>
<proteinExistence type="inferred from homology"/>
<keyword evidence="5" id="KW-0472">Membrane</keyword>
<dbReference type="AlphaFoldDB" id="A0A5N5QS83"/>
<dbReference type="Gene3D" id="3.90.25.10">
    <property type="entry name" value="UDP-galactose 4-epimerase, domain 1"/>
    <property type="match status" value="1"/>
</dbReference>
<dbReference type="InterPro" id="IPR051164">
    <property type="entry name" value="NmrA-like_oxidored"/>
</dbReference>
<dbReference type="Proteomes" id="UP000383932">
    <property type="component" value="Unassembled WGS sequence"/>
</dbReference>
<evidence type="ECO:0000256" key="3">
    <source>
        <dbReference type="ARBA" id="ARBA00023002"/>
    </source>
</evidence>
<feature type="region of interest" description="Disordered" evidence="4">
    <location>
        <begin position="125"/>
        <end position="166"/>
    </location>
</feature>
<dbReference type="PANTHER" id="PTHR42748:SF30">
    <property type="entry name" value="NMRA-LIKE DOMAIN-CONTAINING PROTEIN"/>
    <property type="match status" value="1"/>
</dbReference>
<accession>A0A5N5QS83</accession>
<dbReference type="PANTHER" id="PTHR42748">
    <property type="entry name" value="NITROGEN METABOLITE REPRESSION PROTEIN NMRA FAMILY MEMBER"/>
    <property type="match status" value="1"/>
</dbReference>
<evidence type="ECO:0000256" key="1">
    <source>
        <dbReference type="ARBA" id="ARBA00006328"/>
    </source>
</evidence>
<dbReference type="Gene3D" id="3.40.50.720">
    <property type="entry name" value="NAD(P)-binding Rossmann-like Domain"/>
    <property type="match status" value="1"/>
</dbReference>
<keyword evidence="5" id="KW-0812">Transmembrane</keyword>
<feature type="compositionally biased region" description="Basic and acidic residues" evidence="4">
    <location>
        <begin position="228"/>
        <end position="242"/>
    </location>
</feature>
<feature type="region of interest" description="Disordered" evidence="4">
    <location>
        <begin position="77"/>
        <end position="109"/>
    </location>
</feature>
<feature type="region of interest" description="Disordered" evidence="4">
    <location>
        <begin position="212"/>
        <end position="242"/>
    </location>
</feature>
<evidence type="ECO:0000259" key="6">
    <source>
        <dbReference type="Pfam" id="PF05368"/>
    </source>
</evidence>
<feature type="transmembrane region" description="Helical" evidence="5">
    <location>
        <begin position="676"/>
        <end position="701"/>
    </location>
</feature>
<keyword evidence="8" id="KW-1185">Reference proteome</keyword>
<dbReference type="SUPFAM" id="SSF51735">
    <property type="entry name" value="NAD(P)-binding Rossmann-fold domains"/>
    <property type="match status" value="1"/>
</dbReference>